<evidence type="ECO:0000256" key="4">
    <source>
        <dbReference type="ARBA" id="ARBA00022842"/>
    </source>
</evidence>
<evidence type="ECO:0000256" key="5">
    <source>
        <dbReference type="ARBA" id="ARBA00022912"/>
    </source>
</evidence>
<comment type="catalytic activity">
    <reaction evidence="6">
        <text>O-phospho-L-tyrosyl-[protein] + H2O = L-tyrosyl-[protein] + phosphate</text>
        <dbReference type="Rhea" id="RHEA:10684"/>
        <dbReference type="Rhea" id="RHEA-COMP:10136"/>
        <dbReference type="Rhea" id="RHEA-COMP:20101"/>
        <dbReference type="ChEBI" id="CHEBI:15377"/>
        <dbReference type="ChEBI" id="CHEBI:43474"/>
        <dbReference type="ChEBI" id="CHEBI:46858"/>
        <dbReference type="ChEBI" id="CHEBI:61978"/>
        <dbReference type="EC" id="3.1.3.48"/>
    </reaction>
</comment>
<dbReference type="SFLD" id="SFLDG01129">
    <property type="entry name" value="C1.5:_HAD__Beta-PGM__Phosphata"/>
    <property type="match status" value="1"/>
</dbReference>
<feature type="binding site" evidence="8">
    <location>
        <position position="26"/>
    </location>
    <ligand>
        <name>Mg(2+)</name>
        <dbReference type="ChEBI" id="CHEBI:18420"/>
    </ligand>
</feature>
<dbReference type="GO" id="GO:0004725">
    <property type="term" value="F:protein tyrosine phosphatase activity"/>
    <property type="evidence" value="ECO:0007669"/>
    <property type="project" value="UniProtKB-EC"/>
</dbReference>
<comment type="cofactor">
    <cofactor evidence="8">
        <name>Mg(2+)</name>
        <dbReference type="ChEBI" id="CHEBI:18420"/>
    </cofactor>
    <text evidence="8">Binds 1 Mg(2+) ion per subunit.</text>
</comment>
<keyword evidence="8" id="KW-0479">Metal-binding</keyword>
<organism evidence="9">
    <name type="scientific">Tetraselmis chuii</name>
    <dbReference type="NCBI Taxonomy" id="63592"/>
    <lineage>
        <taxon>Eukaryota</taxon>
        <taxon>Viridiplantae</taxon>
        <taxon>Chlorophyta</taxon>
        <taxon>core chlorophytes</taxon>
        <taxon>Chlorodendrophyceae</taxon>
        <taxon>Chlorodendrales</taxon>
        <taxon>Chlorodendraceae</taxon>
        <taxon>Tetraselmis</taxon>
    </lineage>
</organism>
<evidence type="ECO:0000313" key="9">
    <source>
        <dbReference type="EMBL" id="CAD9224211.1"/>
    </source>
</evidence>
<keyword evidence="5" id="KW-0904">Protein phosphatase</keyword>
<dbReference type="PANTHER" id="PTHR10190">
    <property type="entry name" value="EYES ABSENT"/>
    <property type="match status" value="1"/>
</dbReference>
<protein>
    <recommendedName>
        <fullName evidence="2">protein-tyrosine-phosphatase</fullName>
        <ecNumber evidence="2">3.1.3.48</ecNumber>
    </recommendedName>
</protein>
<dbReference type="GO" id="GO:0005634">
    <property type="term" value="C:nucleus"/>
    <property type="evidence" value="ECO:0007669"/>
    <property type="project" value="TreeGrafter"/>
</dbReference>
<dbReference type="GO" id="GO:0046872">
    <property type="term" value="F:metal ion binding"/>
    <property type="evidence" value="ECO:0007669"/>
    <property type="project" value="UniProtKB-KW"/>
</dbReference>
<proteinExistence type="inferred from homology"/>
<name>A0A7S1T6B2_9CHLO</name>
<keyword evidence="4 8" id="KW-0460">Magnesium</keyword>
<evidence type="ECO:0000256" key="7">
    <source>
        <dbReference type="PIRSR" id="PIRSR628472-1"/>
    </source>
</evidence>
<feature type="active site" description="Nucleophile" evidence="7">
    <location>
        <position position="26"/>
    </location>
</feature>
<evidence type="ECO:0000256" key="1">
    <source>
        <dbReference type="ARBA" id="ARBA00010501"/>
    </source>
</evidence>
<dbReference type="GO" id="GO:0030154">
    <property type="term" value="P:cell differentiation"/>
    <property type="evidence" value="ECO:0007669"/>
    <property type="project" value="TreeGrafter"/>
</dbReference>
<dbReference type="EMBL" id="HBGG01040903">
    <property type="protein sequence ID" value="CAD9224211.1"/>
    <property type="molecule type" value="Transcribed_RNA"/>
</dbReference>
<evidence type="ECO:0000256" key="6">
    <source>
        <dbReference type="ARBA" id="ARBA00051722"/>
    </source>
</evidence>
<gene>
    <name evidence="9" type="ORF">TCHU04912_LOCUS21095</name>
</gene>
<dbReference type="AlphaFoldDB" id="A0A7S1T6B2"/>
<evidence type="ECO:0000256" key="8">
    <source>
        <dbReference type="PIRSR" id="PIRSR628472-2"/>
    </source>
</evidence>
<evidence type="ECO:0000256" key="3">
    <source>
        <dbReference type="ARBA" id="ARBA00022801"/>
    </source>
</evidence>
<sequence length="326" mass="36445">MAATECSSLDCDPEASGRKARVYVWDLDESLIIFNSLLNHQFALANPSCPKPEASALGEQWQDAILDFIDDFFFYRQVEDVNIAHVSELDKFPDSDDDSPLDLDASSSSGPFTEICKDVALRMRAAVSLYGQGLETMDISLKRSADLCDLYEKTDQMANGWLSHARKTLLELQRLSTRLREEEDTETHMMLVTTGELLPTLAKLMLFRLEEFFRPDDIYSAKGPGKLWCFKHIQQRFEGTAVRYICIGDGPEEEAAAASLTWPFLRIALDTTGCATIGQKEDTKVHRANGYLLSCKANDSFGSKGRCLTMLSAQELHALTLASDRT</sequence>
<keyword evidence="3" id="KW-0378">Hydrolase</keyword>
<feature type="binding site" evidence="8">
    <location>
        <position position="249"/>
    </location>
    <ligand>
        <name>Mg(2+)</name>
        <dbReference type="ChEBI" id="CHEBI:18420"/>
    </ligand>
</feature>
<dbReference type="InterPro" id="IPR038102">
    <property type="entry name" value="EYA_dom_sf"/>
</dbReference>
<reference evidence="9" key="1">
    <citation type="submission" date="2021-01" db="EMBL/GenBank/DDBJ databases">
        <authorList>
            <person name="Corre E."/>
            <person name="Pelletier E."/>
            <person name="Niang G."/>
            <person name="Scheremetjew M."/>
            <person name="Finn R."/>
            <person name="Kale V."/>
            <person name="Holt S."/>
            <person name="Cochrane G."/>
            <person name="Meng A."/>
            <person name="Brown T."/>
            <person name="Cohen L."/>
        </authorList>
    </citation>
    <scope>NUCLEOTIDE SEQUENCE</scope>
    <source>
        <strain evidence="9">PLY429</strain>
    </source>
</reference>
<feature type="active site" description="Proton donor" evidence="7">
    <location>
        <position position="28"/>
    </location>
</feature>
<accession>A0A7S1T6B2</accession>
<evidence type="ECO:0000256" key="2">
    <source>
        <dbReference type="ARBA" id="ARBA00013064"/>
    </source>
</evidence>
<dbReference type="InterPro" id="IPR028472">
    <property type="entry name" value="EYA"/>
</dbReference>
<dbReference type="EC" id="3.1.3.48" evidence="2"/>
<dbReference type="SFLD" id="SFLDS00003">
    <property type="entry name" value="Haloacid_Dehalogenase"/>
    <property type="match status" value="1"/>
</dbReference>
<dbReference type="Gene3D" id="3.40.50.12350">
    <property type="match status" value="1"/>
</dbReference>
<feature type="binding site" evidence="8">
    <location>
        <position position="28"/>
    </location>
    <ligand>
        <name>Mg(2+)</name>
        <dbReference type="ChEBI" id="CHEBI:18420"/>
    </ligand>
</feature>
<dbReference type="GO" id="GO:0045739">
    <property type="term" value="P:positive regulation of DNA repair"/>
    <property type="evidence" value="ECO:0007669"/>
    <property type="project" value="TreeGrafter"/>
</dbReference>
<dbReference type="PANTHER" id="PTHR10190:SF16">
    <property type="entry name" value="DEVELOPMENTAL PROTEIN EYES ABSENT"/>
    <property type="match status" value="1"/>
</dbReference>
<comment type="similarity">
    <text evidence="1">Belongs to the HAD-like hydrolase superfamily. EYA family.</text>
</comment>